<dbReference type="EMBL" id="QJKJ01002469">
    <property type="protein sequence ID" value="RDY02738.1"/>
    <property type="molecule type" value="Genomic_DNA"/>
</dbReference>
<evidence type="ECO:0000313" key="1">
    <source>
        <dbReference type="EMBL" id="RDY02738.1"/>
    </source>
</evidence>
<gene>
    <name evidence="1" type="ORF">CR513_13757</name>
</gene>
<accession>A0A371HIW4</accession>
<dbReference type="Gene3D" id="2.40.70.10">
    <property type="entry name" value="Acid Proteases"/>
    <property type="match status" value="1"/>
</dbReference>
<protein>
    <submittedName>
        <fullName evidence="1">Uncharacterized protein</fullName>
    </submittedName>
</protein>
<evidence type="ECO:0000313" key="2">
    <source>
        <dbReference type="Proteomes" id="UP000257109"/>
    </source>
</evidence>
<organism evidence="1 2">
    <name type="scientific">Mucuna pruriens</name>
    <name type="common">Velvet bean</name>
    <name type="synonym">Dolichos pruriens</name>
    <dbReference type="NCBI Taxonomy" id="157652"/>
    <lineage>
        <taxon>Eukaryota</taxon>
        <taxon>Viridiplantae</taxon>
        <taxon>Streptophyta</taxon>
        <taxon>Embryophyta</taxon>
        <taxon>Tracheophyta</taxon>
        <taxon>Spermatophyta</taxon>
        <taxon>Magnoliopsida</taxon>
        <taxon>eudicotyledons</taxon>
        <taxon>Gunneridae</taxon>
        <taxon>Pentapetalae</taxon>
        <taxon>rosids</taxon>
        <taxon>fabids</taxon>
        <taxon>Fabales</taxon>
        <taxon>Fabaceae</taxon>
        <taxon>Papilionoideae</taxon>
        <taxon>50 kb inversion clade</taxon>
        <taxon>NPAAA clade</taxon>
        <taxon>indigoferoid/millettioid clade</taxon>
        <taxon>Phaseoleae</taxon>
        <taxon>Mucuna</taxon>
    </lineage>
</organism>
<dbReference type="PANTHER" id="PTHR33067:SF15">
    <property type="entry name" value="RNA-DIRECTED DNA POLYMERASE"/>
    <property type="match status" value="1"/>
</dbReference>
<comment type="caution">
    <text evidence="1">The sequence shown here is derived from an EMBL/GenBank/DDBJ whole genome shotgun (WGS) entry which is preliminary data.</text>
</comment>
<name>A0A371HIW4_MUCPR</name>
<keyword evidence="2" id="KW-1185">Reference proteome</keyword>
<proteinExistence type="predicted"/>
<feature type="non-terminal residue" evidence="1">
    <location>
        <position position="1"/>
    </location>
</feature>
<dbReference type="Proteomes" id="UP000257109">
    <property type="component" value="Unassembled WGS sequence"/>
</dbReference>
<dbReference type="PANTHER" id="PTHR33067">
    <property type="entry name" value="RNA-DIRECTED DNA POLYMERASE-RELATED"/>
    <property type="match status" value="1"/>
</dbReference>
<dbReference type="InterPro" id="IPR021109">
    <property type="entry name" value="Peptidase_aspartic_dom_sf"/>
</dbReference>
<dbReference type="OrthoDB" id="1734538at2759"/>
<dbReference type="AlphaFoldDB" id="A0A371HIW4"/>
<sequence>MPASIYKLLNLRDLEPTGMEVQLANRSVVQLLGVLEDVNELIFPPDFYMLDMEDNAFEEGSVLILGRPFFMTAKTKIHVHARTLLMEFGDTYVEFNIFEALKHPAEDHSNF</sequence>
<reference evidence="1" key="1">
    <citation type="submission" date="2018-05" db="EMBL/GenBank/DDBJ databases">
        <title>Draft genome of Mucuna pruriens seed.</title>
        <authorList>
            <person name="Nnadi N.E."/>
            <person name="Vos R."/>
            <person name="Hasami M.H."/>
            <person name="Devisetty U.K."/>
            <person name="Aguiy J.C."/>
        </authorList>
    </citation>
    <scope>NUCLEOTIDE SEQUENCE [LARGE SCALE GENOMIC DNA]</scope>
    <source>
        <strain evidence="1">JCA_2017</strain>
    </source>
</reference>